<evidence type="ECO:0000313" key="3">
    <source>
        <dbReference type="Proteomes" id="UP000298663"/>
    </source>
</evidence>
<reference evidence="2 3" key="1">
    <citation type="journal article" date="2015" name="Genome Biol.">
        <title>Comparative genomics of Steinernema reveals deeply conserved gene regulatory networks.</title>
        <authorList>
            <person name="Dillman A.R."/>
            <person name="Macchietto M."/>
            <person name="Porter C.F."/>
            <person name="Rogers A."/>
            <person name="Williams B."/>
            <person name="Antoshechkin I."/>
            <person name="Lee M.M."/>
            <person name="Goodwin Z."/>
            <person name="Lu X."/>
            <person name="Lewis E.E."/>
            <person name="Goodrich-Blair H."/>
            <person name="Stock S.P."/>
            <person name="Adams B.J."/>
            <person name="Sternberg P.W."/>
            <person name="Mortazavi A."/>
        </authorList>
    </citation>
    <scope>NUCLEOTIDE SEQUENCE [LARGE SCALE GENOMIC DNA]</scope>
    <source>
        <strain evidence="2 3">ALL</strain>
    </source>
</reference>
<keyword evidence="3" id="KW-1185">Reference proteome</keyword>
<proteinExistence type="predicted"/>
<accession>A0A4U5MV93</accession>
<dbReference type="EMBL" id="AZBU02000006">
    <property type="protein sequence ID" value="TKR73453.1"/>
    <property type="molecule type" value="Genomic_DNA"/>
</dbReference>
<name>A0A4U5MV93_STECR</name>
<evidence type="ECO:0000256" key="1">
    <source>
        <dbReference type="SAM" id="MobiDB-lite"/>
    </source>
</evidence>
<organism evidence="2 3">
    <name type="scientific">Steinernema carpocapsae</name>
    <name type="common">Entomopathogenic nematode</name>
    <dbReference type="NCBI Taxonomy" id="34508"/>
    <lineage>
        <taxon>Eukaryota</taxon>
        <taxon>Metazoa</taxon>
        <taxon>Ecdysozoa</taxon>
        <taxon>Nematoda</taxon>
        <taxon>Chromadorea</taxon>
        <taxon>Rhabditida</taxon>
        <taxon>Tylenchina</taxon>
        <taxon>Panagrolaimomorpha</taxon>
        <taxon>Strongyloidoidea</taxon>
        <taxon>Steinernematidae</taxon>
        <taxon>Steinernema</taxon>
    </lineage>
</organism>
<sequence>MKQRNFSLASENLKNKALISAEILTIMSLEDCIPLNGLISRELTPDVQHGGNESVEEALRPRASSLSVSSPKTFPRRAEQKSRAQSQAADCEPTTNIFRLAEDERWNPKE</sequence>
<gene>
    <name evidence="2" type="ORF">L596_020761</name>
</gene>
<feature type="region of interest" description="Disordered" evidence="1">
    <location>
        <begin position="47"/>
        <end position="110"/>
    </location>
</feature>
<protein>
    <submittedName>
        <fullName evidence="2">Uncharacterized protein</fullName>
    </submittedName>
</protein>
<feature type="compositionally biased region" description="Polar residues" evidence="1">
    <location>
        <begin position="83"/>
        <end position="97"/>
    </location>
</feature>
<dbReference type="Proteomes" id="UP000298663">
    <property type="component" value="Unassembled WGS sequence"/>
</dbReference>
<dbReference type="AlphaFoldDB" id="A0A4U5MV93"/>
<reference evidence="2 3" key="2">
    <citation type="journal article" date="2019" name="G3 (Bethesda)">
        <title>Hybrid Assembly of the Genome of the Entomopathogenic Nematode Steinernema carpocapsae Identifies the X-Chromosome.</title>
        <authorList>
            <person name="Serra L."/>
            <person name="Macchietto M."/>
            <person name="Macias-Munoz A."/>
            <person name="McGill C.J."/>
            <person name="Rodriguez I.M."/>
            <person name="Rodriguez B."/>
            <person name="Murad R."/>
            <person name="Mortazavi A."/>
        </authorList>
    </citation>
    <scope>NUCLEOTIDE SEQUENCE [LARGE SCALE GENOMIC DNA]</scope>
    <source>
        <strain evidence="2 3">ALL</strain>
    </source>
</reference>
<evidence type="ECO:0000313" key="2">
    <source>
        <dbReference type="EMBL" id="TKR73453.1"/>
    </source>
</evidence>
<feature type="compositionally biased region" description="Basic and acidic residues" evidence="1">
    <location>
        <begin position="100"/>
        <end position="110"/>
    </location>
</feature>
<comment type="caution">
    <text evidence="2">The sequence shown here is derived from an EMBL/GenBank/DDBJ whole genome shotgun (WGS) entry which is preliminary data.</text>
</comment>